<evidence type="ECO:0000313" key="3">
    <source>
        <dbReference type="Proteomes" id="UP000199445"/>
    </source>
</evidence>
<feature type="transmembrane region" description="Helical" evidence="1">
    <location>
        <begin position="127"/>
        <end position="149"/>
    </location>
</feature>
<accession>A0A1I3R3F0</accession>
<dbReference type="PANTHER" id="PTHR41795:SF1">
    <property type="entry name" value="EXOPOLYSACCHARIDE SYNTHESIS PROTEIN"/>
    <property type="match status" value="1"/>
</dbReference>
<feature type="transmembrane region" description="Helical" evidence="1">
    <location>
        <begin position="155"/>
        <end position="175"/>
    </location>
</feature>
<keyword evidence="3" id="KW-1185">Reference proteome</keyword>
<proteinExistence type="predicted"/>
<keyword evidence="1" id="KW-0812">Transmembrane</keyword>
<dbReference type="AlphaFoldDB" id="A0A1I3R3F0"/>
<sequence>MSHAPHQAKDPGNLQELLERIHSHSESRAQVSVHDILLAVGERSFGPVVLVAGLIIVAPLIGDIPGVPTLMALLVLLTLGQRLFQRHTIWLPGKLARRSLSRDKLLRGLRWARRPAAFVDRWTRPRLPWLVSGVGQYLMAIVCMAVALATPLMELIPFSATGGGLALAAFGLSIVAKDGLLALIALAVTGGTGWFILANLPW</sequence>
<dbReference type="EMBL" id="FOSC01000002">
    <property type="protein sequence ID" value="SFJ40645.1"/>
    <property type="molecule type" value="Genomic_DNA"/>
</dbReference>
<evidence type="ECO:0000256" key="1">
    <source>
        <dbReference type="SAM" id="Phobius"/>
    </source>
</evidence>
<dbReference type="Proteomes" id="UP000199445">
    <property type="component" value="Unassembled WGS sequence"/>
</dbReference>
<keyword evidence="1" id="KW-0472">Membrane</keyword>
<dbReference type="OrthoDB" id="8635607at2"/>
<feature type="transmembrane region" description="Helical" evidence="1">
    <location>
        <begin position="180"/>
        <end position="200"/>
    </location>
</feature>
<gene>
    <name evidence="2" type="ORF">SAMN05216429_102233</name>
</gene>
<dbReference type="InterPro" id="IPR010331">
    <property type="entry name" value="ExoD"/>
</dbReference>
<dbReference type="PIRSF" id="PIRSF033239">
    <property type="entry name" value="ExoD"/>
    <property type="match status" value="1"/>
</dbReference>
<name>A0A1I3R3F0_9GAMM</name>
<dbReference type="Pfam" id="PF06055">
    <property type="entry name" value="ExoD"/>
    <property type="match status" value="1"/>
</dbReference>
<keyword evidence="1" id="KW-1133">Transmembrane helix</keyword>
<evidence type="ECO:0000313" key="2">
    <source>
        <dbReference type="EMBL" id="SFJ40645.1"/>
    </source>
</evidence>
<dbReference type="RefSeq" id="WP_091701533.1">
    <property type="nucleotide sequence ID" value="NZ_BMYN01000002.1"/>
</dbReference>
<dbReference type="PANTHER" id="PTHR41795">
    <property type="entry name" value="EXOPOLYSACCHARIDE SYNTHESIS PROTEIN"/>
    <property type="match status" value="1"/>
</dbReference>
<organism evidence="2 3">
    <name type="scientific">Marinobacter persicus</name>
    <dbReference type="NCBI Taxonomy" id="930118"/>
    <lineage>
        <taxon>Bacteria</taxon>
        <taxon>Pseudomonadati</taxon>
        <taxon>Pseudomonadota</taxon>
        <taxon>Gammaproteobacteria</taxon>
        <taxon>Pseudomonadales</taxon>
        <taxon>Marinobacteraceae</taxon>
        <taxon>Marinobacter</taxon>
    </lineage>
</organism>
<feature type="transmembrane region" description="Helical" evidence="1">
    <location>
        <begin position="48"/>
        <end position="77"/>
    </location>
</feature>
<protein>
    <submittedName>
        <fullName evidence="2">Uncharacterized conserved protein</fullName>
    </submittedName>
</protein>
<reference evidence="2 3" key="1">
    <citation type="submission" date="2016-10" db="EMBL/GenBank/DDBJ databases">
        <authorList>
            <person name="de Groot N.N."/>
        </authorList>
    </citation>
    <scope>NUCLEOTIDE SEQUENCE [LARGE SCALE GENOMIC DNA]</scope>
    <source>
        <strain evidence="2 3">IBRC-M 10445</strain>
    </source>
</reference>